<dbReference type="SMART" id="SM00184">
    <property type="entry name" value="RING"/>
    <property type="match status" value="2"/>
</dbReference>
<dbReference type="InterPro" id="IPR053238">
    <property type="entry name" value="RING-H2_zinc_finger"/>
</dbReference>
<dbReference type="InterPro" id="IPR013083">
    <property type="entry name" value="Znf_RING/FYVE/PHD"/>
</dbReference>
<reference evidence="12 13" key="1">
    <citation type="submission" date="2021-03" db="EMBL/GenBank/DDBJ databases">
        <authorList>
            <person name="King G.J."/>
            <person name="Bancroft I."/>
            <person name="Baten A."/>
            <person name="Bloomfield J."/>
            <person name="Borpatragohain P."/>
            <person name="He Z."/>
            <person name="Irish N."/>
            <person name="Irwin J."/>
            <person name="Liu K."/>
            <person name="Mauleon R.P."/>
            <person name="Moore J."/>
            <person name="Morris R."/>
            <person name="Ostergaard L."/>
            <person name="Wang B."/>
            <person name="Wells R."/>
        </authorList>
    </citation>
    <scope>NUCLEOTIDE SEQUENCE [LARGE SCALE GENOMIC DNA]</scope>
    <source>
        <strain evidence="12">R-o-18</strain>
        <tissue evidence="12">Leaf</tissue>
    </source>
</reference>
<evidence type="ECO:0000256" key="8">
    <source>
        <dbReference type="ARBA" id="ARBA00024209"/>
    </source>
</evidence>
<gene>
    <name evidence="12" type="primary">A08p003090.1_BraROA</name>
    <name evidence="12" type="ORF">IGI04_029458</name>
</gene>
<comment type="catalytic activity">
    <reaction evidence="1">
        <text>S-ubiquitinyl-[E2 ubiquitin-conjugating enzyme]-L-cysteine + [acceptor protein]-L-lysine = [E2 ubiquitin-conjugating enzyme]-L-cysteine + N(6)-ubiquitinyl-[acceptor protein]-L-lysine.</text>
        <dbReference type="EC" id="2.3.2.27"/>
    </reaction>
</comment>
<dbReference type="EC" id="2.3.2.27" evidence="3"/>
<comment type="caution">
    <text evidence="12">The sequence shown here is derived from an EMBL/GenBank/DDBJ whole genome shotgun (WGS) entry which is preliminary data.</text>
</comment>
<feature type="non-terminal residue" evidence="12">
    <location>
        <position position="1"/>
    </location>
</feature>
<comment type="pathway">
    <text evidence="2">Protein modification; protein ubiquitination.</text>
</comment>
<evidence type="ECO:0000256" key="5">
    <source>
        <dbReference type="ARBA" id="ARBA00022771"/>
    </source>
</evidence>
<keyword evidence="13" id="KW-1185">Reference proteome</keyword>
<dbReference type="EMBL" id="JADBGQ010000007">
    <property type="protein sequence ID" value="KAG5387917.1"/>
    <property type="molecule type" value="Genomic_DNA"/>
</dbReference>
<evidence type="ECO:0000313" key="12">
    <source>
        <dbReference type="EMBL" id="KAG5387917.1"/>
    </source>
</evidence>
<accession>A0ABQ7LMX8</accession>
<evidence type="ECO:0000256" key="1">
    <source>
        <dbReference type="ARBA" id="ARBA00000900"/>
    </source>
</evidence>
<dbReference type="Pfam" id="PF13639">
    <property type="entry name" value="zf-RING_2"/>
    <property type="match status" value="1"/>
</dbReference>
<keyword evidence="10" id="KW-1133">Transmembrane helix</keyword>
<keyword evidence="7" id="KW-0862">Zinc</keyword>
<keyword evidence="5 9" id="KW-0863">Zinc-finger</keyword>
<protein>
    <recommendedName>
        <fullName evidence="3">RING-type E3 ubiquitin transferase</fullName>
        <ecNumber evidence="3">2.3.2.27</ecNumber>
    </recommendedName>
</protein>
<evidence type="ECO:0000259" key="11">
    <source>
        <dbReference type="PROSITE" id="PS50089"/>
    </source>
</evidence>
<sequence length="238" mass="27198">WKYGSIKKKGCIVLSIIIVIILIACGSCGICAPHLPPELIYQTPQPQQDIETGQEKGLMFKDIKEERCDKRSCQICLEEYEDDHEITRLKKCRLTEKRSCPICRCYVSHESLWKHLNESHPMELTVFLVLMLIVCYYCGRNDHMGSPLEPIHQTPQQDIETGRQLPLTKVILFKDIKVEEGGGGGCGKSSCPICLEEYDDDHEITKLNKCGHVFHRFCIDSWLSNDPRRSCPNCRGTV</sequence>
<organism evidence="12 13">
    <name type="scientific">Brassica rapa subsp. trilocularis</name>
    <dbReference type="NCBI Taxonomy" id="1813537"/>
    <lineage>
        <taxon>Eukaryota</taxon>
        <taxon>Viridiplantae</taxon>
        <taxon>Streptophyta</taxon>
        <taxon>Embryophyta</taxon>
        <taxon>Tracheophyta</taxon>
        <taxon>Spermatophyta</taxon>
        <taxon>Magnoliopsida</taxon>
        <taxon>eudicotyledons</taxon>
        <taxon>Gunneridae</taxon>
        <taxon>Pentapetalae</taxon>
        <taxon>rosids</taxon>
        <taxon>malvids</taxon>
        <taxon>Brassicales</taxon>
        <taxon>Brassicaceae</taxon>
        <taxon>Brassiceae</taxon>
        <taxon>Brassica</taxon>
    </lineage>
</organism>
<evidence type="ECO:0000256" key="4">
    <source>
        <dbReference type="ARBA" id="ARBA00022723"/>
    </source>
</evidence>
<evidence type="ECO:0000313" key="13">
    <source>
        <dbReference type="Proteomes" id="UP000823674"/>
    </source>
</evidence>
<name>A0ABQ7LMX8_BRACM</name>
<evidence type="ECO:0000256" key="10">
    <source>
        <dbReference type="SAM" id="Phobius"/>
    </source>
</evidence>
<dbReference type="Proteomes" id="UP000823674">
    <property type="component" value="Chromosome A08"/>
</dbReference>
<keyword evidence="6" id="KW-0833">Ubl conjugation pathway</keyword>
<feature type="transmembrane region" description="Helical" evidence="10">
    <location>
        <begin position="12"/>
        <end position="35"/>
    </location>
</feature>
<dbReference type="SUPFAM" id="SSF57850">
    <property type="entry name" value="RING/U-box"/>
    <property type="match status" value="2"/>
</dbReference>
<dbReference type="PANTHER" id="PTHR14155">
    <property type="entry name" value="RING FINGER DOMAIN-CONTAINING"/>
    <property type="match status" value="1"/>
</dbReference>
<evidence type="ECO:0000256" key="7">
    <source>
        <dbReference type="ARBA" id="ARBA00022833"/>
    </source>
</evidence>
<dbReference type="PROSITE" id="PS50089">
    <property type="entry name" value="ZF_RING_2"/>
    <property type="match status" value="1"/>
</dbReference>
<evidence type="ECO:0000256" key="2">
    <source>
        <dbReference type="ARBA" id="ARBA00004906"/>
    </source>
</evidence>
<evidence type="ECO:0000256" key="9">
    <source>
        <dbReference type="PROSITE-ProRule" id="PRU00175"/>
    </source>
</evidence>
<keyword evidence="4" id="KW-0479">Metal-binding</keyword>
<keyword evidence="10" id="KW-0812">Transmembrane</keyword>
<evidence type="ECO:0000256" key="3">
    <source>
        <dbReference type="ARBA" id="ARBA00012483"/>
    </source>
</evidence>
<proteinExistence type="inferred from homology"/>
<evidence type="ECO:0000256" key="6">
    <source>
        <dbReference type="ARBA" id="ARBA00022786"/>
    </source>
</evidence>
<comment type="similarity">
    <text evidence="8">Belongs to the RING-type zinc finger family. ATL subfamily.</text>
</comment>
<dbReference type="PANTHER" id="PTHR14155:SF622">
    <property type="entry name" value="RING_U-BOX SUPERFAMILY PROTEIN"/>
    <property type="match status" value="1"/>
</dbReference>
<dbReference type="Gene3D" id="3.30.40.10">
    <property type="entry name" value="Zinc/RING finger domain, C3HC4 (zinc finger)"/>
    <property type="match status" value="1"/>
</dbReference>
<feature type="domain" description="RING-type" evidence="11">
    <location>
        <begin position="191"/>
        <end position="235"/>
    </location>
</feature>
<dbReference type="InterPro" id="IPR001841">
    <property type="entry name" value="Znf_RING"/>
</dbReference>
<keyword evidence="10" id="KW-0472">Membrane</keyword>